<keyword evidence="1" id="KW-1133">Transmembrane helix</keyword>
<evidence type="ECO:0000256" key="1">
    <source>
        <dbReference type="SAM" id="Phobius"/>
    </source>
</evidence>
<evidence type="ECO:0000313" key="3">
    <source>
        <dbReference type="Proteomes" id="UP000002424"/>
    </source>
</evidence>
<organism evidence="2 3">
    <name type="scientific">Azotobacter vinelandii (strain DJ / ATCC BAA-1303)</name>
    <dbReference type="NCBI Taxonomy" id="322710"/>
    <lineage>
        <taxon>Bacteria</taxon>
        <taxon>Pseudomonadati</taxon>
        <taxon>Pseudomonadota</taxon>
        <taxon>Gammaproteobacteria</taxon>
        <taxon>Pseudomonadales</taxon>
        <taxon>Pseudomonadaceae</taxon>
        <taxon>Azotobacter</taxon>
    </lineage>
</organism>
<dbReference type="KEGG" id="avn:Avin_16020"/>
<dbReference type="HOGENOM" id="CLU_2950274_0_0_6"/>
<protein>
    <submittedName>
        <fullName evidence="2">Uncharacterized protein</fullName>
    </submittedName>
</protein>
<keyword evidence="1" id="KW-0812">Transmembrane</keyword>
<reference evidence="2 3" key="1">
    <citation type="journal article" date="2009" name="J. Bacteriol.">
        <title>Genome sequence of Azotobacter vinelandii, an obligate aerobe specialized to support diverse anaerobic metabolic processes.</title>
        <authorList>
            <person name="Setubal J.C."/>
            <person name="dos Santos P."/>
            <person name="Goldman B.S."/>
            <person name="Ertesvag H."/>
            <person name="Espin G."/>
            <person name="Rubio L.M."/>
            <person name="Valla S."/>
            <person name="Almeida N.F."/>
            <person name="Balasubramanian D."/>
            <person name="Cromes L."/>
            <person name="Curatti L."/>
            <person name="Du Z."/>
            <person name="Godsy E."/>
            <person name="Goodner B."/>
            <person name="Hellner-Burris K."/>
            <person name="Hernandez J.A."/>
            <person name="Houmiel K."/>
            <person name="Imperial J."/>
            <person name="Kennedy C."/>
            <person name="Larson T.J."/>
            <person name="Latreille P."/>
            <person name="Ligon L.S."/>
            <person name="Lu J."/>
            <person name="Maerk M."/>
            <person name="Miller N.M."/>
            <person name="Norton S."/>
            <person name="O'Carroll I.P."/>
            <person name="Paulsen I."/>
            <person name="Raulfs E.C."/>
            <person name="Roemer R."/>
            <person name="Rosser J."/>
            <person name="Segura D."/>
            <person name="Slater S."/>
            <person name="Stricklin S.L."/>
            <person name="Studholme D.J."/>
            <person name="Sun J."/>
            <person name="Viana C.J."/>
            <person name="Wallin E."/>
            <person name="Wang B."/>
            <person name="Wheeler C."/>
            <person name="Zhu H."/>
            <person name="Dean D.R."/>
            <person name="Dixon R."/>
            <person name="Wood D."/>
        </authorList>
    </citation>
    <scope>NUCLEOTIDE SEQUENCE [LARGE SCALE GENOMIC DNA]</scope>
    <source>
        <strain evidence="3">DJ / ATCC BAA-1303</strain>
    </source>
</reference>
<dbReference type="EMBL" id="CP001157">
    <property type="protein sequence ID" value="ACO77817.1"/>
    <property type="molecule type" value="Genomic_DNA"/>
</dbReference>
<accession>C1DRS9</accession>
<sequence length="59" mass="6398">MAYLLLMLIGGGVNYGVYAWLIVSSPFASQYPVVGVAAGSLAGMFVNLVNSRYLLYRFC</sequence>
<keyword evidence="3" id="KW-1185">Reference proteome</keyword>
<proteinExistence type="predicted"/>
<gene>
    <name evidence="2" type="ordered locus">Avin_16020</name>
</gene>
<dbReference type="Proteomes" id="UP000002424">
    <property type="component" value="Chromosome"/>
</dbReference>
<dbReference type="EnsemblBacteria" id="ACO77817">
    <property type="protein sequence ID" value="ACO77817"/>
    <property type="gene ID" value="Avin_16020"/>
</dbReference>
<dbReference type="eggNOG" id="ENOG502ZNUZ">
    <property type="taxonomic scope" value="Bacteria"/>
</dbReference>
<dbReference type="AlphaFoldDB" id="C1DRS9"/>
<name>C1DRS9_AZOVD</name>
<feature type="transmembrane region" description="Helical" evidence="1">
    <location>
        <begin position="29"/>
        <end position="49"/>
    </location>
</feature>
<evidence type="ECO:0000313" key="2">
    <source>
        <dbReference type="EMBL" id="ACO77817.1"/>
    </source>
</evidence>
<dbReference type="STRING" id="322710.Avin_16020"/>
<keyword evidence="1" id="KW-0472">Membrane</keyword>